<accession>A0AAW1DEJ1</accession>
<dbReference type="Proteomes" id="UP001461498">
    <property type="component" value="Unassembled WGS sequence"/>
</dbReference>
<sequence>MAFATPPCDHLETILSGERSKELKVKYVYADPDEVALRLIHELLVKAKNIIEEKFDYLQVIIPTRINWPMISEFNVFNGQAYIEKYIASLQWSPKWCIGIKLHEIRESGFTTNYIYNVTWSVRHRATPINQYYLNTYFVFEICNLYPTWAKVMVKIYIEDVDMVFRPHDAKFSEYFIISQIQNKYIYNDVWER</sequence>
<evidence type="ECO:0000313" key="1">
    <source>
        <dbReference type="EMBL" id="KAK9508847.1"/>
    </source>
</evidence>
<organism evidence="1 2">
    <name type="scientific">Rhynocoris fuscipes</name>
    <dbReference type="NCBI Taxonomy" id="488301"/>
    <lineage>
        <taxon>Eukaryota</taxon>
        <taxon>Metazoa</taxon>
        <taxon>Ecdysozoa</taxon>
        <taxon>Arthropoda</taxon>
        <taxon>Hexapoda</taxon>
        <taxon>Insecta</taxon>
        <taxon>Pterygota</taxon>
        <taxon>Neoptera</taxon>
        <taxon>Paraneoptera</taxon>
        <taxon>Hemiptera</taxon>
        <taxon>Heteroptera</taxon>
        <taxon>Panheteroptera</taxon>
        <taxon>Cimicomorpha</taxon>
        <taxon>Reduviidae</taxon>
        <taxon>Harpactorinae</taxon>
        <taxon>Harpactorini</taxon>
        <taxon>Rhynocoris</taxon>
    </lineage>
</organism>
<dbReference type="Pfam" id="PF14469">
    <property type="entry name" value="AKAP28"/>
    <property type="match status" value="1"/>
</dbReference>
<dbReference type="PANTHER" id="PTHR35075">
    <property type="entry name" value="A-KINASE ANCHOR PROTEIN 14"/>
    <property type="match status" value="1"/>
</dbReference>
<gene>
    <name evidence="1" type="ORF">O3M35_006308</name>
</gene>
<comment type="caution">
    <text evidence="1">The sequence shown here is derived from an EMBL/GenBank/DDBJ whole genome shotgun (WGS) entry which is preliminary data.</text>
</comment>
<dbReference type="InterPro" id="IPR025663">
    <property type="entry name" value="AKAP_28"/>
</dbReference>
<dbReference type="GO" id="GO:0034237">
    <property type="term" value="F:protein kinase A regulatory subunit binding"/>
    <property type="evidence" value="ECO:0007669"/>
    <property type="project" value="TreeGrafter"/>
</dbReference>
<proteinExistence type="predicted"/>
<dbReference type="EMBL" id="JAPXFL010000003">
    <property type="protein sequence ID" value="KAK9508847.1"/>
    <property type="molecule type" value="Genomic_DNA"/>
</dbReference>
<dbReference type="AlphaFoldDB" id="A0AAW1DEJ1"/>
<dbReference type="InterPro" id="IPR053084">
    <property type="entry name" value="AKAP"/>
</dbReference>
<evidence type="ECO:0000313" key="2">
    <source>
        <dbReference type="Proteomes" id="UP001461498"/>
    </source>
</evidence>
<name>A0AAW1DEJ1_9HEMI</name>
<reference evidence="1 2" key="1">
    <citation type="submission" date="2022-12" db="EMBL/GenBank/DDBJ databases">
        <title>Chromosome-level genome assembly of true bugs.</title>
        <authorList>
            <person name="Ma L."/>
            <person name="Li H."/>
        </authorList>
    </citation>
    <scope>NUCLEOTIDE SEQUENCE [LARGE SCALE GENOMIC DNA]</scope>
    <source>
        <strain evidence="1">Lab_2022b</strain>
    </source>
</reference>
<protein>
    <submittedName>
        <fullName evidence="1">Uncharacterized protein</fullName>
    </submittedName>
</protein>
<dbReference type="GO" id="GO:0005952">
    <property type="term" value="C:cAMP-dependent protein kinase complex"/>
    <property type="evidence" value="ECO:0007669"/>
    <property type="project" value="TreeGrafter"/>
</dbReference>
<dbReference type="PANTHER" id="PTHR35075:SF1">
    <property type="entry name" value="A-KINASE ANCHOR PROTEIN 14"/>
    <property type="match status" value="1"/>
</dbReference>
<keyword evidence="2" id="KW-1185">Reference proteome</keyword>